<reference evidence="8 9" key="1">
    <citation type="submission" date="2024-08" db="EMBL/GenBank/DDBJ databases">
        <authorList>
            <person name="Cucini C."/>
            <person name="Frati F."/>
        </authorList>
    </citation>
    <scope>NUCLEOTIDE SEQUENCE [LARGE SCALE GENOMIC DNA]</scope>
</reference>
<dbReference type="Proteomes" id="UP001642540">
    <property type="component" value="Unassembled WGS sequence"/>
</dbReference>
<evidence type="ECO:0000259" key="7">
    <source>
        <dbReference type="PROSITE" id="PS00624"/>
    </source>
</evidence>
<comment type="cofactor">
    <cofactor evidence="1">
        <name>FAD</name>
        <dbReference type="ChEBI" id="CHEBI:57692"/>
    </cofactor>
</comment>
<dbReference type="Gene3D" id="3.50.50.60">
    <property type="entry name" value="FAD/NAD(P)-binding domain"/>
    <property type="match status" value="1"/>
</dbReference>
<name>A0ABP1S6A3_9HEXA</name>
<dbReference type="InterPro" id="IPR000172">
    <property type="entry name" value="GMC_OxRdtase_N"/>
</dbReference>
<dbReference type="Pfam" id="PF00732">
    <property type="entry name" value="GMC_oxred_N"/>
    <property type="match status" value="1"/>
</dbReference>
<evidence type="ECO:0000313" key="8">
    <source>
        <dbReference type="EMBL" id="CAL8144019.1"/>
    </source>
</evidence>
<dbReference type="PANTHER" id="PTHR11552:SF147">
    <property type="entry name" value="CHOLINE DEHYDROGENASE, MITOCHONDRIAL"/>
    <property type="match status" value="1"/>
</dbReference>
<accession>A0ABP1S6A3</accession>
<comment type="similarity">
    <text evidence="2 5">Belongs to the GMC oxidoreductase family.</text>
</comment>
<dbReference type="InterPro" id="IPR007867">
    <property type="entry name" value="GMC_OxRtase_C"/>
</dbReference>
<dbReference type="SUPFAM" id="SSF51905">
    <property type="entry name" value="FAD/NAD(P)-binding domain"/>
    <property type="match status" value="1"/>
</dbReference>
<proteinExistence type="inferred from homology"/>
<keyword evidence="9" id="KW-1185">Reference proteome</keyword>
<evidence type="ECO:0000259" key="6">
    <source>
        <dbReference type="PROSITE" id="PS00623"/>
    </source>
</evidence>
<evidence type="ECO:0000256" key="2">
    <source>
        <dbReference type="ARBA" id="ARBA00010790"/>
    </source>
</evidence>
<dbReference type="EMBL" id="CAXLJM020000160">
    <property type="protein sequence ID" value="CAL8144019.1"/>
    <property type="molecule type" value="Genomic_DNA"/>
</dbReference>
<evidence type="ECO:0000256" key="4">
    <source>
        <dbReference type="ARBA" id="ARBA00022827"/>
    </source>
</evidence>
<dbReference type="PIRSF" id="PIRSF000137">
    <property type="entry name" value="Alcohol_oxidase"/>
    <property type="match status" value="1"/>
</dbReference>
<feature type="domain" description="Glucose-methanol-choline oxidoreductase N-terminal" evidence="6">
    <location>
        <begin position="91"/>
        <end position="114"/>
    </location>
</feature>
<protein>
    <recommendedName>
        <fullName evidence="6 7">Glucose-methanol-choline oxidoreductase N-terminal domain-containing protein</fullName>
    </recommendedName>
</protein>
<dbReference type="PROSITE" id="PS00624">
    <property type="entry name" value="GMC_OXRED_2"/>
    <property type="match status" value="1"/>
</dbReference>
<evidence type="ECO:0000256" key="1">
    <source>
        <dbReference type="ARBA" id="ARBA00001974"/>
    </source>
</evidence>
<feature type="domain" description="Glucose-methanol-choline oxidoreductase N-terminal" evidence="7">
    <location>
        <begin position="266"/>
        <end position="280"/>
    </location>
</feature>
<organism evidence="8 9">
    <name type="scientific">Orchesella dallaii</name>
    <dbReference type="NCBI Taxonomy" id="48710"/>
    <lineage>
        <taxon>Eukaryota</taxon>
        <taxon>Metazoa</taxon>
        <taxon>Ecdysozoa</taxon>
        <taxon>Arthropoda</taxon>
        <taxon>Hexapoda</taxon>
        <taxon>Collembola</taxon>
        <taxon>Entomobryomorpha</taxon>
        <taxon>Entomobryoidea</taxon>
        <taxon>Orchesellidae</taxon>
        <taxon>Orchesellinae</taxon>
        <taxon>Orchesella</taxon>
    </lineage>
</organism>
<dbReference type="InterPro" id="IPR036188">
    <property type="entry name" value="FAD/NAD-bd_sf"/>
</dbReference>
<keyword evidence="4 5" id="KW-0274">FAD</keyword>
<comment type="caution">
    <text evidence="8">The sequence shown here is derived from an EMBL/GenBank/DDBJ whole genome shotgun (WGS) entry which is preliminary data.</text>
</comment>
<dbReference type="Pfam" id="PF05199">
    <property type="entry name" value="GMC_oxred_C"/>
    <property type="match status" value="1"/>
</dbReference>
<evidence type="ECO:0000313" key="9">
    <source>
        <dbReference type="Proteomes" id="UP001642540"/>
    </source>
</evidence>
<dbReference type="Gene3D" id="3.30.560.10">
    <property type="entry name" value="Glucose Oxidase, domain 3"/>
    <property type="match status" value="1"/>
</dbReference>
<evidence type="ECO:0000256" key="5">
    <source>
        <dbReference type="RuleBase" id="RU003968"/>
    </source>
</evidence>
<dbReference type="PANTHER" id="PTHR11552">
    <property type="entry name" value="GLUCOSE-METHANOL-CHOLINE GMC OXIDOREDUCTASE"/>
    <property type="match status" value="1"/>
</dbReference>
<dbReference type="SUPFAM" id="SSF54373">
    <property type="entry name" value="FAD-linked reductases, C-terminal domain"/>
    <property type="match status" value="1"/>
</dbReference>
<evidence type="ECO:0000256" key="3">
    <source>
        <dbReference type="ARBA" id="ARBA00022630"/>
    </source>
</evidence>
<keyword evidence="3 5" id="KW-0285">Flavoprotein</keyword>
<gene>
    <name evidence="8" type="ORF">ODALV1_LOCUS30041</name>
</gene>
<sequence length="579" mass="63995">MRQTRSNAADTFDFIVVGAGSAGAVVANRLAKQQYRVLLLEAGGEQMPGMYVPSMSLLLLNRPYVDWSHLTVKQTKACLGLKDQKAGWSAGKGLGGTSLINFLIYLRGHPKDYDNWANQTGDSSWSYEGVLPHYNALEDFVGSSDAEYAHGHGGDVEVGPPSYSGMRDYFIQAAEEMGYPKKDLAGYYDEGFDIINYNMKNGRRDSTYSAFIEPIRKSPALTIYKYSEVTRVLLRGEDNEAYGVEYVRHGAKKVALATREIIISAGAIQSPKILLHSGIGPKSHLESFGIPTKVDLPVGQNVQDHISVYLGPFLMDAPLSMLLDRDVNTMTLQEFITKGTGPVSTTGVQATGLISTSYAKAEGKGDWPDIHYILLGTGIYQKMAEDFAHGFHVDENTMKKYFANAKGRDSFQIIVSLARPRQKGEMLLKSSDPLDSMLIDPKYLHDDRDLNVLVEGIKRAVDLVENTTTFQKLGARFTDERFPGCENVPFRSDEYWECLTRQYTITLHHIVGSCSMGKPDSSDAVVDTQLRVLGTKRLRVIDASIMPTVPLTNTHPAVMMVGEKGASMILEAWKDANNL</sequence>
<dbReference type="InterPro" id="IPR012132">
    <property type="entry name" value="GMC_OxRdtase"/>
</dbReference>
<dbReference type="PROSITE" id="PS00623">
    <property type="entry name" value="GMC_OXRED_1"/>
    <property type="match status" value="1"/>
</dbReference>